<evidence type="ECO:0000256" key="7">
    <source>
        <dbReference type="ARBA" id="ARBA00047989"/>
    </source>
</evidence>
<comment type="catalytic activity">
    <reaction evidence="8">
        <text>adenosine + phosphate = alpha-D-ribose 1-phosphate + adenine</text>
        <dbReference type="Rhea" id="RHEA:27642"/>
        <dbReference type="ChEBI" id="CHEBI:16335"/>
        <dbReference type="ChEBI" id="CHEBI:16708"/>
        <dbReference type="ChEBI" id="CHEBI:43474"/>
        <dbReference type="ChEBI" id="CHEBI:57720"/>
        <dbReference type="EC" id="2.4.2.1"/>
    </reaction>
    <physiologicalReaction direction="left-to-right" evidence="8">
        <dbReference type="Rhea" id="RHEA:27643"/>
    </physiologicalReaction>
</comment>
<evidence type="ECO:0000256" key="9">
    <source>
        <dbReference type="ARBA" id="ARBA00049893"/>
    </source>
</evidence>
<dbReference type="GO" id="GO:0005507">
    <property type="term" value="F:copper ion binding"/>
    <property type="evidence" value="ECO:0007669"/>
    <property type="project" value="TreeGrafter"/>
</dbReference>
<evidence type="ECO:0000256" key="6">
    <source>
        <dbReference type="ARBA" id="ARBA00022833"/>
    </source>
</evidence>
<evidence type="ECO:0000256" key="1">
    <source>
        <dbReference type="ARBA" id="ARBA00000553"/>
    </source>
</evidence>
<sequence>MIKIIQSKLFRQFENLVFGFSTKIGLDRGDPYYFNMSYNVGDDEYRVKENRKAFFGYLGIESEKVAYQKQIHSDIIKVVRKGGFAGESDAMITTEPGVALAISSADCIPIFLYDKKNNLIAGAHSGWRGTKSNILGKTLDFLVSNFNSSVDSLFVYLGPSISKENYEVGPDVASQFKEKYLSVINGKYYLDLRSVCIDVLYDFGVPDSNVEIYEGCTYKEKELLHSYRRDGKLSGRALGVIYMKE</sequence>
<comment type="catalytic activity">
    <reaction evidence="1">
        <text>inosine + phosphate = alpha-D-ribose 1-phosphate + hypoxanthine</text>
        <dbReference type="Rhea" id="RHEA:27646"/>
        <dbReference type="ChEBI" id="CHEBI:17368"/>
        <dbReference type="ChEBI" id="CHEBI:17596"/>
        <dbReference type="ChEBI" id="CHEBI:43474"/>
        <dbReference type="ChEBI" id="CHEBI:57720"/>
        <dbReference type="EC" id="2.4.2.1"/>
    </reaction>
    <physiologicalReaction direction="left-to-right" evidence="1">
        <dbReference type="Rhea" id="RHEA:27647"/>
    </physiologicalReaction>
</comment>
<dbReference type="InterPro" id="IPR038371">
    <property type="entry name" value="Cu_polyphenol_OxRdtase_sf"/>
</dbReference>
<evidence type="ECO:0000256" key="2">
    <source>
        <dbReference type="ARBA" id="ARBA00007353"/>
    </source>
</evidence>
<keyword evidence="3" id="KW-0808">Transferase</keyword>
<evidence type="ECO:0000256" key="10">
    <source>
        <dbReference type="RuleBase" id="RU361274"/>
    </source>
</evidence>
<dbReference type="NCBIfam" id="TIGR00726">
    <property type="entry name" value="peptidoglycan editing factor PgeF"/>
    <property type="match status" value="1"/>
</dbReference>
<protein>
    <recommendedName>
        <fullName evidence="10">Purine nucleoside phosphorylase</fullName>
    </recommendedName>
</protein>
<evidence type="ECO:0000256" key="8">
    <source>
        <dbReference type="ARBA" id="ARBA00048968"/>
    </source>
</evidence>
<keyword evidence="5" id="KW-0378">Hydrolase</keyword>
<dbReference type="GO" id="GO:0017061">
    <property type="term" value="F:S-methyl-5-thioadenosine phosphorylase activity"/>
    <property type="evidence" value="ECO:0007669"/>
    <property type="project" value="UniProtKB-EC"/>
</dbReference>
<dbReference type="PANTHER" id="PTHR30616">
    <property type="entry name" value="UNCHARACTERIZED PROTEIN YFIH"/>
    <property type="match status" value="1"/>
</dbReference>
<organism evidence="11 12">
    <name type="scientific">Melioribacter roseus (strain DSM 23840 / JCM 17771 / VKM B-2668 / P3M-2)</name>
    <dbReference type="NCBI Taxonomy" id="1191523"/>
    <lineage>
        <taxon>Bacteria</taxon>
        <taxon>Pseudomonadati</taxon>
        <taxon>Ignavibacteriota</taxon>
        <taxon>Ignavibacteria</taxon>
        <taxon>Ignavibacteriales</taxon>
        <taxon>Melioribacteraceae</taxon>
        <taxon>Melioribacter</taxon>
    </lineage>
</organism>
<dbReference type="KEGG" id="mro:MROS_0146"/>
<evidence type="ECO:0000313" key="11">
    <source>
        <dbReference type="EMBL" id="AFN73390.1"/>
    </source>
</evidence>
<dbReference type="CDD" id="cd16833">
    <property type="entry name" value="YfiH"/>
    <property type="match status" value="1"/>
</dbReference>
<name>I6Z2M4_MELRP</name>
<dbReference type="InterPro" id="IPR003730">
    <property type="entry name" value="Cu_polyphenol_OxRdtase"/>
</dbReference>
<dbReference type="AlphaFoldDB" id="I6Z2M4"/>
<evidence type="ECO:0000256" key="3">
    <source>
        <dbReference type="ARBA" id="ARBA00022679"/>
    </source>
</evidence>
<dbReference type="HOGENOM" id="CLU_065784_0_2_10"/>
<dbReference type="PANTHER" id="PTHR30616:SF2">
    <property type="entry name" value="PURINE NUCLEOSIDE PHOSPHORYLASE LACC1"/>
    <property type="match status" value="1"/>
</dbReference>
<proteinExistence type="inferred from homology"/>
<evidence type="ECO:0000256" key="4">
    <source>
        <dbReference type="ARBA" id="ARBA00022723"/>
    </source>
</evidence>
<dbReference type="GO" id="GO:0016787">
    <property type="term" value="F:hydrolase activity"/>
    <property type="evidence" value="ECO:0007669"/>
    <property type="project" value="UniProtKB-KW"/>
</dbReference>
<keyword evidence="6" id="KW-0862">Zinc</keyword>
<comment type="catalytic activity">
    <reaction evidence="7">
        <text>adenosine + H2O + H(+) = inosine + NH4(+)</text>
        <dbReference type="Rhea" id="RHEA:24408"/>
        <dbReference type="ChEBI" id="CHEBI:15377"/>
        <dbReference type="ChEBI" id="CHEBI:15378"/>
        <dbReference type="ChEBI" id="CHEBI:16335"/>
        <dbReference type="ChEBI" id="CHEBI:17596"/>
        <dbReference type="ChEBI" id="CHEBI:28938"/>
        <dbReference type="EC" id="3.5.4.4"/>
    </reaction>
    <physiologicalReaction direction="left-to-right" evidence="7">
        <dbReference type="Rhea" id="RHEA:24409"/>
    </physiologicalReaction>
</comment>
<dbReference type="EMBL" id="CP003557">
    <property type="protein sequence ID" value="AFN73390.1"/>
    <property type="molecule type" value="Genomic_DNA"/>
</dbReference>
<dbReference type="Gene3D" id="3.60.140.10">
    <property type="entry name" value="CNF1/YfiH-like putative cysteine hydrolases"/>
    <property type="match status" value="1"/>
</dbReference>
<keyword evidence="4" id="KW-0479">Metal-binding</keyword>
<dbReference type="STRING" id="1191523.MROS_0146"/>
<dbReference type="PATRIC" id="fig|1191523.3.peg.151"/>
<comment type="similarity">
    <text evidence="2 10">Belongs to the purine nucleoside phosphorylase YfiH/LACC1 family.</text>
</comment>
<dbReference type="InterPro" id="IPR011324">
    <property type="entry name" value="Cytotoxic_necrot_fac-like_cat"/>
</dbReference>
<reference evidence="11 12" key="1">
    <citation type="journal article" date="2013" name="PLoS ONE">
        <title>Genomic analysis of Melioribacter roseus, facultatively anaerobic organotrophic bacterium representing a novel deep lineage within Bacteriodetes/Chlorobi group.</title>
        <authorList>
            <person name="Kadnikov V.V."/>
            <person name="Mardanov A.V."/>
            <person name="Podosokorskaya O.A."/>
            <person name="Gavrilov S.N."/>
            <person name="Kublanov I.V."/>
            <person name="Beletsky A.V."/>
            <person name="Bonch-Osmolovskaya E.A."/>
            <person name="Ravin N.V."/>
        </authorList>
    </citation>
    <scope>NUCLEOTIDE SEQUENCE [LARGE SCALE GENOMIC DNA]</scope>
    <source>
        <strain evidence="12">JCM 17771 / P3M-2</strain>
    </source>
</reference>
<accession>I6Z2M4</accession>
<comment type="catalytic activity">
    <reaction evidence="9">
        <text>S-methyl-5'-thioadenosine + phosphate = 5-(methylsulfanyl)-alpha-D-ribose 1-phosphate + adenine</text>
        <dbReference type="Rhea" id="RHEA:11852"/>
        <dbReference type="ChEBI" id="CHEBI:16708"/>
        <dbReference type="ChEBI" id="CHEBI:17509"/>
        <dbReference type="ChEBI" id="CHEBI:43474"/>
        <dbReference type="ChEBI" id="CHEBI:58533"/>
        <dbReference type="EC" id="2.4.2.28"/>
    </reaction>
    <physiologicalReaction direction="left-to-right" evidence="9">
        <dbReference type="Rhea" id="RHEA:11853"/>
    </physiologicalReaction>
</comment>
<dbReference type="eggNOG" id="COG1496">
    <property type="taxonomic scope" value="Bacteria"/>
</dbReference>
<keyword evidence="12" id="KW-1185">Reference proteome</keyword>
<gene>
    <name evidence="11" type="ordered locus">MROS_0146</name>
</gene>
<dbReference type="Proteomes" id="UP000009011">
    <property type="component" value="Chromosome"/>
</dbReference>
<dbReference type="SUPFAM" id="SSF64438">
    <property type="entry name" value="CNF1/YfiH-like putative cysteine hydrolases"/>
    <property type="match status" value="1"/>
</dbReference>
<dbReference type="RefSeq" id="WP_014854827.1">
    <property type="nucleotide sequence ID" value="NC_018178.1"/>
</dbReference>
<dbReference type="Pfam" id="PF02578">
    <property type="entry name" value="Cu-oxidase_4"/>
    <property type="match status" value="1"/>
</dbReference>
<evidence type="ECO:0000256" key="5">
    <source>
        <dbReference type="ARBA" id="ARBA00022801"/>
    </source>
</evidence>
<evidence type="ECO:0000313" key="12">
    <source>
        <dbReference type="Proteomes" id="UP000009011"/>
    </source>
</evidence>